<comment type="caution">
    <text evidence="1">The sequence shown here is derived from an EMBL/GenBank/DDBJ whole genome shotgun (WGS) entry which is preliminary data.</text>
</comment>
<sequence>MTHGICCNIGIYHGFNSKAQHNLEKKCENVAKEAGIHYLNIKSNVCVELYEQAHAPIVPFVFMSMILSMQKLFKVYYFSSAFTVNEFEMSETDAAYFDILTTQYLGTENLTFYSSGMEASRLEKVRYISAFPFTYKNLSVCLDVKENGDNCGKCAKCTRTMAELYVLRKLELYKDVFDVEEFLRNPAYHWGYILLKSRSDAFCKEIVEKYRKNGQKFPVSVYLACIQKWIKRGFTTDNKQRKKVENIIAAGRSLK</sequence>
<reference evidence="1 2" key="1">
    <citation type="journal article" date="2014" name="Genome Announc.">
        <title>Draft genome sequences of the altered schaedler flora, a defined bacterial community from gnotobiotic mice.</title>
        <authorList>
            <person name="Wannemuehler M.J."/>
            <person name="Overstreet A.M."/>
            <person name="Ward D.V."/>
            <person name="Phillips G.J."/>
        </authorList>
    </citation>
    <scope>NUCLEOTIDE SEQUENCE [LARGE SCALE GENOMIC DNA]</scope>
    <source>
        <strain evidence="1 2">ASF492</strain>
    </source>
</reference>
<name>N2B625_9FIRM</name>
<accession>N2B625</accession>
<dbReference type="OrthoDB" id="2791683at2"/>
<dbReference type="AlphaFoldDB" id="N2B625"/>
<evidence type="ECO:0000313" key="2">
    <source>
        <dbReference type="Proteomes" id="UP000012589"/>
    </source>
</evidence>
<dbReference type="HOGENOM" id="CLU_1088791_0_0_9"/>
<dbReference type="eggNOG" id="ENOG5030IBB">
    <property type="taxonomic scope" value="Bacteria"/>
</dbReference>
<dbReference type="EMBL" id="AQFT01000014">
    <property type="protein sequence ID" value="EMZ37122.1"/>
    <property type="molecule type" value="Genomic_DNA"/>
</dbReference>
<organism evidence="1 2">
    <name type="scientific">Eubacterium plexicaudatum ASF492</name>
    <dbReference type="NCBI Taxonomy" id="1235802"/>
    <lineage>
        <taxon>Bacteria</taxon>
        <taxon>Bacillati</taxon>
        <taxon>Bacillota</taxon>
        <taxon>Clostridia</taxon>
        <taxon>Eubacteriales</taxon>
        <taxon>Eubacteriaceae</taxon>
        <taxon>Eubacterium</taxon>
    </lineage>
</organism>
<dbReference type="PATRIC" id="fig|1235802.3.peg.490"/>
<protein>
    <submittedName>
        <fullName evidence="1">Uncharacterized protein</fullName>
    </submittedName>
</protein>
<dbReference type="STRING" id="1235802.C823_00465"/>
<evidence type="ECO:0000313" key="1">
    <source>
        <dbReference type="EMBL" id="EMZ37122.1"/>
    </source>
</evidence>
<keyword evidence="2" id="KW-1185">Reference proteome</keyword>
<gene>
    <name evidence="1" type="ORF">C823_00465</name>
</gene>
<dbReference type="Proteomes" id="UP000012589">
    <property type="component" value="Unassembled WGS sequence"/>
</dbReference>
<proteinExistence type="predicted"/>